<comment type="similarity">
    <text evidence="2 11">Belongs to the cation transport ATPase (P-type) (TC 3.A.3) family. Type IIA subfamily.</text>
</comment>
<keyword evidence="3 11" id="KW-0812">Transmembrane</keyword>
<dbReference type="GO" id="GO:0005524">
    <property type="term" value="F:ATP binding"/>
    <property type="evidence" value="ECO:0007669"/>
    <property type="project" value="UniProtKB-KW"/>
</dbReference>
<evidence type="ECO:0000256" key="9">
    <source>
        <dbReference type="ARBA" id="ARBA00022989"/>
    </source>
</evidence>
<keyword evidence="9 11" id="KW-1133">Transmembrane helix</keyword>
<dbReference type="InterPro" id="IPR006068">
    <property type="entry name" value="ATPase_P-typ_cation-transptr_C"/>
</dbReference>
<dbReference type="InterPro" id="IPR005782">
    <property type="entry name" value="P-type_ATPase_IIA"/>
</dbReference>
<dbReference type="GO" id="GO:0005388">
    <property type="term" value="F:P-type calcium transporter activity"/>
    <property type="evidence" value="ECO:0007669"/>
    <property type="project" value="UniProtKB-EC"/>
</dbReference>
<dbReference type="Gene3D" id="2.70.150.10">
    <property type="entry name" value="Calcium-transporting ATPase, cytoplasmic transduction domain A"/>
    <property type="match status" value="1"/>
</dbReference>
<feature type="region of interest" description="Disordered" evidence="12">
    <location>
        <begin position="1341"/>
        <end position="1374"/>
    </location>
</feature>
<keyword evidence="7" id="KW-0460">Magnesium</keyword>
<keyword evidence="8" id="KW-1278">Translocase</keyword>
<dbReference type="Pfam" id="PF00689">
    <property type="entry name" value="Cation_ATPase_C"/>
    <property type="match status" value="1"/>
</dbReference>
<dbReference type="Pfam" id="PF00122">
    <property type="entry name" value="E1-E2_ATPase"/>
    <property type="match status" value="1"/>
</dbReference>
<gene>
    <name evidence="16" type="ORF">Tci_052850</name>
</gene>
<dbReference type="GO" id="GO:0016020">
    <property type="term" value="C:membrane"/>
    <property type="evidence" value="ECO:0007669"/>
    <property type="project" value="UniProtKB-SubCell"/>
</dbReference>
<feature type="transmembrane region" description="Helical" evidence="11">
    <location>
        <begin position="200"/>
        <end position="223"/>
    </location>
</feature>
<dbReference type="SUPFAM" id="SSF81665">
    <property type="entry name" value="Calcium ATPase, transmembrane domain M"/>
    <property type="match status" value="1"/>
</dbReference>
<keyword evidence="11" id="KW-0109">Calcium transport</keyword>
<dbReference type="PROSITE" id="PS00154">
    <property type="entry name" value="ATPASE_E1_E2"/>
    <property type="match status" value="1"/>
</dbReference>
<dbReference type="FunFam" id="3.40.1110.10:FF:000037">
    <property type="entry name" value="Calcium-transporting ATPase"/>
    <property type="match status" value="1"/>
</dbReference>
<dbReference type="InterPro" id="IPR044492">
    <property type="entry name" value="P_typ_ATPase_HD_dom"/>
</dbReference>
<dbReference type="FunFam" id="1.20.1110.10:FF:000065">
    <property type="entry name" value="Sarcoplasmic/endoplasmic reticulum calcium ATPase 1"/>
    <property type="match status" value="1"/>
</dbReference>
<dbReference type="SUPFAM" id="SSF81660">
    <property type="entry name" value="Metal cation-transporting ATPase, ATP-binding domain N"/>
    <property type="match status" value="1"/>
</dbReference>
<keyword evidence="11" id="KW-0813">Transport</keyword>
<dbReference type="SFLD" id="SFLDF00027">
    <property type="entry name" value="p-type_atpase"/>
    <property type="match status" value="1"/>
</dbReference>
<dbReference type="Pfam" id="PF07727">
    <property type="entry name" value="RVT_2"/>
    <property type="match status" value="1"/>
</dbReference>
<accession>A0A6L2N6X7</accession>
<evidence type="ECO:0000256" key="8">
    <source>
        <dbReference type="ARBA" id="ARBA00022967"/>
    </source>
</evidence>
<feature type="transmembrane region" description="Helical" evidence="11">
    <location>
        <begin position="656"/>
        <end position="679"/>
    </location>
</feature>
<feature type="transmembrane region" description="Helical" evidence="11">
    <location>
        <begin position="162"/>
        <end position="180"/>
    </location>
</feature>
<feature type="domain" description="Cation-transporting P-type ATPase C-terminal" evidence="14">
    <location>
        <begin position="682"/>
        <end position="880"/>
    </location>
</feature>
<evidence type="ECO:0000259" key="13">
    <source>
        <dbReference type="Pfam" id="PF00122"/>
    </source>
</evidence>
<feature type="transmembrane region" description="Helical" evidence="11">
    <location>
        <begin position="730"/>
        <end position="754"/>
    </location>
</feature>
<comment type="subcellular location">
    <subcellularLocation>
        <location evidence="1 11">Membrane</location>
        <topology evidence="1 11">Multi-pass membrane protein</topology>
    </subcellularLocation>
</comment>
<evidence type="ECO:0000256" key="1">
    <source>
        <dbReference type="ARBA" id="ARBA00004141"/>
    </source>
</evidence>
<keyword evidence="5 11" id="KW-0106">Calcium</keyword>
<reference evidence="16" key="1">
    <citation type="journal article" date="2019" name="Sci. Rep.">
        <title>Draft genome of Tanacetum cinerariifolium, the natural source of mosquito coil.</title>
        <authorList>
            <person name="Yamashiro T."/>
            <person name="Shiraishi A."/>
            <person name="Satake H."/>
            <person name="Nakayama K."/>
        </authorList>
    </citation>
    <scope>NUCLEOTIDE SEQUENCE</scope>
</reference>
<dbReference type="SFLD" id="SFLDS00003">
    <property type="entry name" value="Haloacid_Dehalogenase"/>
    <property type="match status" value="1"/>
</dbReference>
<feature type="compositionally biased region" description="Basic and acidic residues" evidence="12">
    <location>
        <begin position="1365"/>
        <end position="1374"/>
    </location>
</feature>
<evidence type="ECO:0000259" key="14">
    <source>
        <dbReference type="Pfam" id="PF00689"/>
    </source>
</evidence>
<evidence type="ECO:0000256" key="12">
    <source>
        <dbReference type="SAM" id="MobiDB-lite"/>
    </source>
</evidence>
<dbReference type="InterPro" id="IPR023299">
    <property type="entry name" value="ATPase_P-typ_cyto_dom_N"/>
</dbReference>
<feature type="region of interest" description="Disordered" evidence="12">
    <location>
        <begin position="1056"/>
        <end position="1077"/>
    </location>
</feature>
<feature type="transmembrane region" description="Helical" evidence="11">
    <location>
        <begin position="824"/>
        <end position="843"/>
    </location>
</feature>
<evidence type="ECO:0000256" key="4">
    <source>
        <dbReference type="ARBA" id="ARBA00022741"/>
    </source>
</evidence>
<dbReference type="Gene3D" id="3.40.50.1000">
    <property type="entry name" value="HAD superfamily/HAD-like"/>
    <property type="match status" value="1"/>
</dbReference>
<comment type="caution">
    <text evidence="16">The sequence shown here is derived from an EMBL/GenBank/DDBJ whole genome shotgun (WGS) entry which is preliminary data.</text>
</comment>
<evidence type="ECO:0000256" key="11">
    <source>
        <dbReference type="RuleBase" id="RU361146"/>
    </source>
</evidence>
<feature type="domain" description="Reverse transcriptase Ty1/copia-type" evidence="15">
    <location>
        <begin position="1435"/>
        <end position="1540"/>
    </location>
</feature>
<organism evidence="16">
    <name type="scientific">Tanacetum cinerariifolium</name>
    <name type="common">Dalmatian daisy</name>
    <name type="synonym">Chrysanthemum cinerariifolium</name>
    <dbReference type="NCBI Taxonomy" id="118510"/>
    <lineage>
        <taxon>Eukaryota</taxon>
        <taxon>Viridiplantae</taxon>
        <taxon>Streptophyta</taxon>
        <taxon>Embryophyta</taxon>
        <taxon>Tracheophyta</taxon>
        <taxon>Spermatophyta</taxon>
        <taxon>Magnoliopsida</taxon>
        <taxon>eudicotyledons</taxon>
        <taxon>Gunneridae</taxon>
        <taxon>Pentapetalae</taxon>
        <taxon>asterids</taxon>
        <taxon>campanulids</taxon>
        <taxon>Asterales</taxon>
        <taxon>Asteraceae</taxon>
        <taxon>Asteroideae</taxon>
        <taxon>Anthemideae</taxon>
        <taxon>Anthemidinae</taxon>
        <taxon>Tanacetum</taxon>
    </lineage>
</organism>
<dbReference type="InterPro" id="IPR018303">
    <property type="entry name" value="ATPase_P-typ_P_site"/>
</dbReference>
<dbReference type="InterPro" id="IPR001757">
    <property type="entry name" value="P_typ_ATPase"/>
</dbReference>
<dbReference type="Gene3D" id="3.40.1110.10">
    <property type="entry name" value="Calcium-transporting ATPase, cytoplasmic domain N"/>
    <property type="match status" value="1"/>
</dbReference>
<dbReference type="SUPFAM" id="SSF56784">
    <property type="entry name" value="HAD-like"/>
    <property type="match status" value="1"/>
</dbReference>
<dbReference type="Pfam" id="PF08282">
    <property type="entry name" value="Hydrolase_3"/>
    <property type="match status" value="1"/>
</dbReference>
<dbReference type="InterPro" id="IPR023298">
    <property type="entry name" value="ATPase_P-typ_TM_dom_sf"/>
</dbReference>
<evidence type="ECO:0000256" key="7">
    <source>
        <dbReference type="ARBA" id="ARBA00022842"/>
    </source>
</evidence>
<dbReference type="InterPro" id="IPR013103">
    <property type="entry name" value="RVT_2"/>
</dbReference>
<dbReference type="PRINTS" id="PR00119">
    <property type="entry name" value="CATATPASE"/>
</dbReference>
<evidence type="ECO:0000256" key="10">
    <source>
        <dbReference type="ARBA" id="ARBA00023136"/>
    </source>
</evidence>
<dbReference type="NCBIfam" id="TIGR01494">
    <property type="entry name" value="ATPase_P-type"/>
    <property type="match status" value="2"/>
</dbReference>
<dbReference type="FunFam" id="3.40.50.1000:FF:000083">
    <property type="entry name" value="Sodium/potassium-transporting ATPase subunit alpha"/>
    <property type="match status" value="1"/>
</dbReference>
<dbReference type="FunFam" id="1.20.1110.10:FF:000027">
    <property type="entry name" value="Calcium-transporting ATPase, putative"/>
    <property type="match status" value="1"/>
</dbReference>
<feature type="compositionally biased region" description="Low complexity" evidence="12">
    <location>
        <begin position="1057"/>
        <end position="1077"/>
    </location>
</feature>
<evidence type="ECO:0000256" key="2">
    <source>
        <dbReference type="ARBA" id="ARBA00005675"/>
    </source>
</evidence>
<dbReference type="SFLD" id="SFLDG00002">
    <property type="entry name" value="C1.7:_P-type_atpase_like"/>
    <property type="match status" value="1"/>
</dbReference>
<dbReference type="GO" id="GO:0016887">
    <property type="term" value="F:ATP hydrolysis activity"/>
    <property type="evidence" value="ECO:0007669"/>
    <property type="project" value="InterPro"/>
</dbReference>
<protein>
    <recommendedName>
        <fullName evidence="11">Calcium-transporting ATPase</fullName>
        <ecNumber evidence="11">7.2.2.10</ecNumber>
    </recommendedName>
</protein>
<name>A0A6L2N6X7_TANCI</name>
<dbReference type="FunFam" id="2.70.150.10:FF:000055">
    <property type="entry name" value="Calcium-transporting ATPase"/>
    <property type="match status" value="1"/>
</dbReference>
<feature type="compositionally biased region" description="Polar residues" evidence="12">
    <location>
        <begin position="1345"/>
        <end position="1364"/>
    </location>
</feature>
<keyword evidence="4 11" id="KW-0547">Nucleotide-binding</keyword>
<dbReference type="InterPro" id="IPR008250">
    <property type="entry name" value="ATPase_P-typ_transduc_dom_A_sf"/>
</dbReference>
<evidence type="ECO:0000313" key="16">
    <source>
        <dbReference type="EMBL" id="GEU80872.1"/>
    </source>
</evidence>
<dbReference type="EC" id="7.2.2.10" evidence="11"/>
<comment type="function">
    <text evidence="11">Catalyzes the hydrolysis of ATP coupled with the transport of calcium.</text>
</comment>
<dbReference type="Gene3D" id="1.20.1110.10">
    <property type="entry name" value="Calcium-transporting ATPase, transmembrane domain"/>
    <property type="match status" value="1"/>
</dbReference>
<dbReference type="EMBL" id="BKCJ010008161">
    <property type="protein sequence ID" value="GEU80872.1"/>
    <property type="molecule type" value="Genomic_DNA"/>
</dbReference>
<dbReference type="SUPFAM" id="SSF81653">
    <property type="entry name" value="Calcium ATPase, transduction domain A"/>
    <property type="match status" value="1"/>
</dbReference>
<comment type="catalytic activity">
    <reaction evidence="11">
        <text>Ca(2+)(in) + ATP + H2O = Ca(2+)(out) + ADP + phosphate + H(+)</text>
        <dbReference type="Rhea" id="RHEA:18105"/>
        <dbReference type="ChEBI" id="CHEBI:15377"/>
        <dbReference type="ChEBI" id="CHEBI:15378"/>
        <dbReference type="ChEBI" id="CHEBI:29108"/>
        <dbReference type="ChEBI" id="CHEBI:30616"/>
        <dbReference type="ChEBI" id="CHEBI:43474"/>
        <dbReference type="ChEBI" id="CHEBI:456216"/>
        <dbReference type="EC" id="7.2.2.10"/>
    </reaction>
</comment>
<dbReference type="Pfam" id="PF13246">
    <property type="entry name" value="Cation_ATPase"/>
    <property type="match status" value="1"/>
</dbReference>
<evidence type="ECO:0000259" key="15">
    <source>
        <dbReference type="Pfam" id="PF07727"/>
    </source>
</evidence>
<dbReference type="NCBIfam" id="TIGR01116">
    <property type="entry name" value="ATPase-IIA1_Ca"/>
    <property type="match status" value="1"/>
</dbReference>
<comment type="caution">
    <text evidence="11">Lacks conserved residue(s) required for the propagation of feature annotation.</text>
</comment>
<proteinExistence type="inferred from homology"/>
<dbReference type="PANTHER" id="PTHR42861">
    <property type="entry name" value="CALCIUM-TRANSPORTING ATPASE"/>
    <property type="match status" value="1"/>
</dbReference>
<sequence>MILAANAAVGVITETNAEKALEELRAYQADVATVMRNGCFSILPAAELVPGDIVEVSVGCKIPADLRMIELLSDQLRVDQAILTGESSSVEKELESTLTTNAVYQDKTNILFSGTVVVAGRARAVVVGVGSNTAMGSIRDSMLKTEDEATPLKRKLDEFGTFLAKVIAGICILVWIVNIGHFRDPVHGGFFQGAVHYFKIAVALAVAAIPEGLPAVVTTCLALGTKRMARLNAIVRSLPSVETLGCTTVICSDKTGTLTTNMMSVSKICVLQSASHGVATTEYSVSGTTYAPEGSIFDGTGMQLDFPAQFPCLLHIAMCSALCNESVIQYNPDKRNYEKIGESTEVALRILAEKVGLPGFDSMPSALNMLTKHERASYCNHYWENQFKKISLLEFSRDRKMMSVLCSRKHIEIMFSKGAPESVLSRCTSILCNDDGSTAPLTASIRAEFESKFFSFAGKDTLRCLALALKRMPTGHQNISLHDEKDLTLIGLVGMLDPPREEVRNAILSCMTAGIRVMVVTGDNKATAESLCRKIGAFDHYEDFVGRSFTASEFEDLPASEKTIALQQMTLFTRVEPSHKKMLVEALQHQNEVVAMTGDGVNDAPALKKADIGIAMGSGTAVAKSASDMVLADDNFATIVAAVAEGRAIYNNTKQFIRYMISSNIGEVVCIFVAAVLGIPDTLVPVQLLWVNLVTDGLPATAIGFNKQDSDVMKAKPRKVNEAVVSGWLFFRYLVIGAYVGLATVAGFIWWFIYSETGPKIPYRELMNFDSCLKRETTYPCSIFSDRHPSTVAMTVLVVVEMFNALNNLSENQSLIVIPPWSNLWLVGSIGVTMLLHCLILYVQPLSVLFSVVPLTWDEWTTVLFLSFPVIIIDEILKFFSRNPMGMRLNLRLWRPDFLPKRETGSIDPMNSVITVTVWFRITVEAFVPVVSYLGFRIKIVVLVSYFKVSYHSASKAKKTARNHDALALVSNSHTHSSYSHASPSYSHSPQPYYVTHPSSVIDYEDDYQGEKQMDAQEDKLTTVIMLLARAITQRYSTPTNNQLRTSSNTKNQALVSNSHTHSSYSHASPSYSHSPQPYYVTHPSSVIDYEDDYQGEKQMDAQEDKLTTVIMLLARAITQRYSTPTNNRLRTSSNTKNQAVIQDGWVDIQSKNVGYAGNGNMNAKRQNRNQVAKVGNGVFDAEPNYDADVINEVNASQINIINGLISKGVHEHKNHGKLKTVIHTSADDQIDSDIIFDDPYVEDIGGKDEHDLNTHDQPYADIDSLIFNTYVYGDVRSKNQDLLMTIFGLKERLKSVEKGKDVNTQFDKSATLGKLLCVTPLNKNKDVKAKKVYKVKVKSDKSKPVTSCSTPKNDQRVASSSSVRRPESKDTNFKKRVLLNTNSKSTSMNVKNVSSGDSLVYNKHDTMNSNVPESNANVLKGKNVNDVNEGSNLELVERTIGRNIIAVKWLWKNKTNTENTTIRNKSRLVAKGYRQEKEIDFEESFAPVARLEAVKMFMAYAAHKNLTIYQMDVKTAFLNGPLKEVIFVHQSPCRIFISQSQYTLEILKKHGMDGCDSISTQMATARIDADLQAVVTPQQH</sequence>
<evidence type="ECO:0000256" key="3">
    <source>
        <dbReference type="ARBA" id="ARBA00022692"/>
    </source>
</evidence>
<dbReference type="InterPro" id="IPR023214">
    <property type="entry name" value="HAD_sf"/>
</dbReference>
<dbReference type="InterPro" id="IPR036412">
    <property type="entry name" value="HAD-like_sf"/>
</dbReference>
<dbReference type="InterPro" id="IPR059000">
    <property type="entry name" value="ATPase_P-type_domA"/>
</dbReference>
<keyword evidence="6 11" id="KW-0067">ATP-binding</keyword>
<evidence type="ECO:0000256" key="5">
    <source>
        <dbReference type="ARBA" id="ARBA00022837"/>
    </source>
</evidence>
<evidence type="ECO:0000256" key="6">
    <source>
        <dbReference type="ARBA" id="ARBA00022840"/>
    </source>
</evidence>
<feature type="domain" description="P-type ATPase A" evidence="13">
    <location>
        <begin position="28"/>
        <end position="142"/>
    </location>
</feature>
<keyword evidence="10 11" id="KW-0472">Membrane</keyword>
<keyword evidence="11" id="KW-0406">Ion transport</keyword>